<dbReference type="PANTHER" id="PTHR35923:SF2">
    <property type="entry name" value="ENDOGLUCANASE"/>
    <property type="match status" value="1"/>
</dbReference>
<keyword evidence="11" id="KW-1185">Reference proteome</keyword>
<protein>
    <recommendedName>
        <fullName evidence="7">Endoglucanase</fullName>
        <ecNumber evidence="7">3.2.1.4</ecNumber>
    </recommendedName>
</protein>
<evidence type="ECO:0000256" key="8">
    <source>
        <dbReference type="SAM" id="SignalP"/>
    </source>
</evidence>
<dbReference type="GO" id="GO:0030245">
    <property type="term" value="P:cellulose catabolic process"/>
    <property type="evidence" value="ECO:0007669"/>
    <property type="project" value="UniProtKB-KW"/>
</dbReference>
<dbReference type="EC" id="3.2.1.4" evidence="7"/>
<dbReference type="InterPro" id="IPR001547">
    <property type="entry name" value="Glyco_hydro_5"/>
</dbReference>
<dbReference type="PROSITE" id="PS51173">
    <property type="entry name" value="CBM2"/>
    <property type="match status" value="1"/>
</dbReference>
<keyword evidence="3 7" id="KW-0136">Cellulose degradation</keyword>
<dbReference type="SUPFAM" id="SSF49384">
    <property type="entry name" value="Carbohydrate-binding domain"/>
    <property type="match status" value="1"/>
</dbReference>
<comment type="caution">
    <text evidence="10">The sequence shown here is derived from an EMBL/GenBank/DDBJ whole genome shotgun (WGS) entry which is preliminary data.</text>
</comment>
<keyword evidence="5 7" id="KW-0326">Glycosidase</keyword>
<dbReference type="InterPro" id="IPR017853">
    <property type="entry name" value="GH"/>
</dbReference>
<dbReference type="InterPro" id="IPR018087">
    <property type="entry name" value="Glyco_hydro_5_CS"/>
</dbReference>
<comment type="similarity">
    <text evidence="7">Belongs to the glycosyl hydrolase 5 (cellulase A) family.</text>
</comment>
<keyword evidence="2 7" id="KW-0378">Hydrolase</keyword>
<dbReference type="GO" id="GO:0030247">
    <property type="term" value="F:polysaccharide binding"/>
    <property type="evidence" value="ECO:0007669"/>
    <property type="project" value="UniProtKB-UniRule"/>
</dbReference>
<dbReference type="Proteomes" id="UP000539313">
    <property type="component" value="Unassembled WGS sequence"/>
</dbReference>
<evidence type="ECO:0000256" key="1">
    <source>
        <dbReference type="ARBA" id="ARBA00000966"/>
    </source>
</evidence>
<dbReference type="EMBL" id="JACJII010000001">
    <property type="protein sequence ID" value="MBA9001602.1"/>
    <property type="molecule type" value="Genomic_DNA"/>
</dbReference>
<evidence type="ECO:0000259" key="9">
    <source>
        <dbReference type="PROSITE" id="PS51173"/>
    </source>
</evidence>
<dbReference type="SUPFAM" id="SSF51445">
    <property type="entry name" value="(Trans)glycosidases"/>
    <property type="match status" value="1"/>
</dbReference>
<comment type="catalytic activity">
    <reaction evidence="1 7">
        <text>Endohydrolysis of (1-&gt;4)-beta-D-glucosidic linkages in cellulose, lichenin and cereal beta-D-glucans.</text>
        <dbReference type="EC" id="3.2.1.4"/>
    </reaction>
</comment>
<proteinExistence type="inferred from homology"/>
<feature type="chain" id="PRO_5030724591" description="Endoglucanase" evidence="8">
    <location>
        <begin position="26"/>
        <end position="492"/>
    </location>
</feature>
<dbReference type="Gene3D" id="2.60.40.290">
    <property type="match status" value="1"/>
</dbReference>
<evidence type="ECO:0000256" key="2">
    <source>
        <dbReference type="ARBA" id="ARBA00022801"/>
    </source>
</evidence>
<keyword evidence="8" id="KW-0732">Signal</keyword>
<dbReference type="SMART" id="SM00637">
    <property type="entry name" value="CBD_II"/>
    <property type="match status" value="1"/>
</dbReference>
<evidence type="ECO:0000313" key="10">
    <source>
        <dbReference type="EMBL" id="MBA9001602.1"/>
    </source>
</evidence>
<evidence type="ECO:0000256" key="6">
    <source>
        <dbReference type="ARBA" id="ARBA00023326"/>
    </source>
</evidence>
<dbReference type="RefSeq" id="WP_182703849.1">
    <property type="nucleotide sequence ID" value="NZ_JACJII010000001.1"/>
</dbReference>
<evidence type="ECO:0000256" key="3">
    <source>
        <dbReference type="ARBA" id="ARBA00023001"/>
    </source>
</evidence>
<dbReference type="Pfam" id="PF00553">
    <property type="entry name" value="CBM_2"/>
    <property type="match status" value="1"/>
</dbReference>
<gene>
    <name evidence="10" type="ORF">HNR21_000484</name>
</gene>
<evidence type="ECO:0000256" key="7">
    <source>
        <dbReference type="RuleBase" id="RU361153"/>
    </source>
</evidence>
<name>A0A7W3MTG4_9ACTN</name>
<dbReference type="InterPro" id="IPR008965">
    <property type="entry name" value="CBM2/CBM3_carb-bd_dom_sf"/>
</dbReference>
<evidence type="ECO:0000313" key="11">
    <source>
        <dbReference type="Proteomes" id="UP000539313"/>
    </source>
</evidence>
<evidence type="ECO:0000256" key="4">
    <source>
        <dbReference type="ARBA" id="ARBA00023277"/>
    </source>
</evidence>
<evidence type="ECO:0000256" key="5">
    <source>
        <dbReference type="ARBA" id="ARBA00023295"/>
    </source>
</evidence>
<organism evidence="10 11">
    <name type="scientific">Thermomonospora cellulosilytica</name>
    <dbReference type="NCBI Taxonomy" id="1411118"/>
    <lineage>
        <taxon>Bacteria</taxon>
        <taxon>Bacillati</taxon>
        <taxon>Actinomycetota</taxon>
        <taxon>Actinomycetes</taxon>
        <taxon>Streptosporangiales</taxon>
        <taxon>Thermomonosporaceae</taxon>
        <taxon>Thermomonospora</taxon>
    </lineage>
</organism>
<feature type="signal peptide" evidence="8">
    <location>
        <begin position="1"/>
        <end position="25"/>
    </location>
</feature>
<dbReference type="Gene3D" id="3.20.20.80">
    <property type="entry name" value="Glycosidases"/>
    <property type="match status" value="1"/>
</dbReference>
<dbReference type="AlphaFoldDB" id="A0A7W3MTG4"/>
<dbReference type="InterPro" id="IPR012291">
    <property type="entry name" value="CBM2_carb-bd_dom_sf"/>
</dbReference>
<sequence>MCAVVSAAVLSLLASLLFGIVPAQAAPGDGPWRARGAQLVDAAGDPVRITGINWFGMETDTFAPHGLWARGYKDMLDQIKSLGYNTLRLPYSNQLFDAGATPNGIDFTKNPDLAGLSGLQIMDKVIGYAGSIGLKVLLDRHRPDAAGQSELWYTSAYPESRWISDWRMLAQRYRGNRAVIGADLHNEPHGAACWGCGDTTRDWRLAAERAGNAILEVNPDWLIVVEGVDCHNGDCNWWGGNLQGAKDHPVRLSDPAKLVYSPHDYATSVYPDQDWFTSPDFPNTLVPHWDKNWGYLHKQNIAPVLLGEFGTTLTAEKDRTWLRMLTEYLGKGTGGINFTFWSWNPNSGDTGGILNNDWTTVNQTKQSYLSPYLIPVGGNPDPDPDPGTGACDVDYEVTGSWPGWFQARVKVANTGSAPVNGWALTWTYGGDQQIRNLWNGVVSQSGQAVTVRNAGHNGTIPAGGSTEFGFQATVGGSNPAPTSFALNGTTCK</sequence>
<dbReference type="PANTHER" id="PTHR35923">
    <property type="entry name" value="MAJOR EXTRACELLULAR ENDOGLUCANASE"/>
    <property type="match status" value="1"/>
</dbReference>
<keyword evidence="4 7" id="KW-0119">Carbohydrate metabolism</keyword>
<dbReference type="Pfam" id="PF00150">
    <property type="entry name" value="Cellulase"/>
    <property type="match status" value="1"/>
</dbReference>
<dbReference type="InterPro" id="IPR001919">
    <property type="entry name" value="CBD2"/>
</dbReference>
<accession>A0A7W3MTG4</accession>
<keyword evidence="6 7" id="KW-0624">Polysaccharide degradation</keyword>
<feature type="domain" description="CBM2" evidence="9">
    <location>
        <begin position="384"/>
        <end position="492"/>
    </location>
</feature>
<dbReference type="PROSITE" id="PS00659">
    <property type="entry name" value="GLYCOSYL_HYDROL_F5"/>
    <property type="match status" value="1"/>
</dbReference>
<dbReference type="GO" id="GO:0008810">
    <property type="term" value="F:cellulase activity"/>
    <property type="evidence" value="ECO:0007669"/>
    <property type="project" value="UniProtKB-EC"/>
</dbReference>
<reference evidence="10 11" key="1">
    <citation type="submission" date="2020-08" db="EMBL/GenBank/DDBJ databases">
        <title>Sequencing the genomes of 1000 actinobacteria strains.</title>
        <authorList>
            <person name="Klenk H.-P."/>
        </authorList>
    </citation>
    <scope>NUCLEOTIDE SEQUENCE [LARGE SCALE GENOMIC DNA]</scope>
    <source>
        <strain evidence="10 11">DSM 45823</strain>
    </source>
</reference>